<dbReference type="PANTHER" id="PTHR13605:SF4">
    <property type="entry name" value="ER MEMBRANE PROTEIN COMPLEX SUBUNIT 7"/>
    <property type="match status" value="1"/>
</dbReference>
<evidence type="ECO:0000256" key="7">
    <source>
        <dbReference type="SAM" id="SignalP"/>
    </source>
</evidence>
<sequence length="173" mass="19511">MIFWFLCAASSAFTNTSISVKGIISNKYESSNQWLSLISITLLDGGKITHTTFPKHDSTFSFAGLTPGSYIMQVTSPTYAFDSVRLDVSPRLSIRARKLNLLQLGSVELLSHKPLKLRALSKHVFFVERPRIKPKEVIFNPMVNSNFPILVFGSIFDGNLYFFNAQVEENTRK</sequence>
<accession>A0A7E6EH37</accession>
<protein>
    <submittedName>
        <fullName evidence="10">ER membrane protein complex subunit 7-like</fullName>
    </submittedName>
</protein>
<dbReference type="InterPro" id="IPR019008">
    <property type="entry name" value="Beta_sandwich_EMC7"/>
</dbReference>
<dbReference type="GO" id="GO:0072546">
    <property type="term" value="C:EMC complex"/>
    <property type="evidence" value="ECO:0007669"/>
    <property type="project" value="TreeGrafter"/>
</dbReference>
<feature type="signal peptide" evidence="7">
    <location>
        <begin position="1"/>
        <end position="19"/>
    </location>
</feature>
<feature type="domain" description="ER membrane protein complex subunit 7 beta-sandwich" evidence="8">
    <location>
        <begin position="31"/>
        <end position="143"/>
    </location>
</feature>
<evidence type="ECO:0000313" key="10">
    <source>
        <dbReference type="RefSeq" id="XP_036354906.1"/>
    </source>
</evidence>
<feature type="chain" id="PRO_5028855883" evidence="7">
    <location>
        <begin position="20"/>
        <end position="173"/>
    </location>
</feature>
<evidence type="ECO:0000256" key="2">
    <source>
        <dbReference type="ARBA" id="ARBA00008880"/>
    </source>
</evidence>
<evidence type="ECO:0000256" key="5">
    <source>
        <dbReference type="ARBA" id="ARBA00022989"/>
    </source>
</evidence>
<name>A0A7E6EH37_9MOLL</name>
<evidence type="ECO:0000256" key="6">
    <source>
        <dbReference type="ARBA" id="ARBA00023136"/>
    </source>
</evidence>
<evidence type="ECO:0000259" key="8">
    <source>
        <dbReference type="Pfam" id="PF09430"/>
    </source>
</evidence>
<evidence type="ECO:0000256" key="4">
    <source>
        <dbReference type="ARBA" id="ARBA00022729"/>
    </source>
</evidence>
<evidence type="ECO:0000256" key="1">
    <source>
        <dbReference type="ARBA" id="ARBA00004167"/>
    </source>
</evidence>
<keyword evidence="6" id="KW-0472">Membrane</keyword>
<dbReference type="InterPro" id="IPR039163">
    <property type="entry name" value="EMC7"/>
</dbReference>
<reference evidence="10" key="1">
    <citation type="submission" date="2025-08" db="UniProtKB">
        <authorList>
            <consortium name="RefSeq"/>
        </authorList>
    </citation>
    <scope>IDENTIFICATION</scope>
</reference>
<gene>
    <name evidence="10" type="primary">LOC118761246</name>
</gene>
<evidence type="ECO:0000313" key="9">
    <source>
        <dbReference type="Proteomes" id="UP000515154"/>
    </source>
</evidence>
<keyword evidence="5" id="KW-1133">Transmembrane helix</keyword>
<comment type="subcellular location">
    <subcellularLocation>
        <location evidence="1">Membrane</location>
        <topology evidence="1">Single-pass membrane protein</topology>
    </subcellularLocation>
</comment>
<comment type="similarity">
    <text evidence="2">Belongs to the EMC7 family.</text>
</comment>
<keyword evidence="4 7" id="KW-0732">Signal</keyword>
<dbReference type="AlphaFoldDB" id="A0A7E6EH37"/>
<organism evidence="9 10">
    <name type="scientific">Octopus sinensis</name>
    <name type="common">East Asian common octopus</name>
    <dbReference type="NCBI Taxonomy" id="2607531"/>
    <lineage>
        <taxon>Eukaryota</taxon>
        <taxon>Metazoa</taxon>
        <taxon>Spiralia</taxon>
        <taxon>Lophotrochozoa</taxon>
        <taxon>Mollusca</taxon>
        <taxon>Cephalopoda</taxon>
        <taxon>Coleoidea</taxon>
        <taxon>Octopodiformes</taxon>
        <taxon>Octopoda</taxon>
        <taxon>Incirrata</taxon>
        <taxon>Octopodidae</taxon>
        <taxon>Octopus</taxon>
    </lineage>
</organism>
<dbReference type="KEGG" id="osn:118761246"/>
<proteinExistence type="inferred from homology"/>
<dbReference type="Pfam" id="PF09430">
    <property type="entry name" value="EMC7_beta-sandw"/>
    <property type="match status" value="1"/>
</dbReference>
<dbReference type="Proteomes" id="UP000515154">
    <property type="component" value="Unplaced"/>
</dbReference>
<dbReference type="PANTHER" id="PTHR13605">
    <property type="entry name" value="ER MEMBRANE PROTEIN COMPLEX SUBUNIT 7"/>
    <property type="match status" value="1"/>
</dbReference>
<dbReference type="SUPFAM" id="SSF49478">
    <property type="entry name" value="Cna protein B-type domain"/>
    <property type="match status" value="1"/>
</dbReference>
<dbReference type="RefSeq" id="XP_036354906.1">
    <property type="nucleotide sequence ID" value="XM_036499013.1"/>
</dbReference>
<keyword evidence="9" id="KW-1185">Reference proteome</keyword>
<evidence type="ECO:0000256" key="3">
    <source>
        <dbReference type="ARBA" id="ARBA00022692"/>
    </source>
</evidence>
<keyword evidence="3" id="KW-0812">Transmembrane</keyword>